<comment type="caution">
    <text evidence="2">The sequence shown here is derived from an EMBL/GenBank/DDBJ whole genome shotgun (WGS) entry which is preliminary data.</text>
</comment>
<name>A0ABR2K0R8_9EUKA</name>
<protein>
    <submittedName>
        <fullName evidence="2">Uncharacterized protein</fullName>
    </submittedName>
</protein>
<gene>
    <name evidence="2" type="ORF">M9Y10_043584</name>
</gene>
<accession>A0ABR2K0R8</accession>
<evidence type="ECO:0000313" key="2">
    <source>
        <dbReference type="EMBL" id="KAK8884473.1"/>
    </source>
</evidence>
<proteinExistence type="predicted"/>
<evidence type="ECO:0000313" key="3">
    <source>
        <dbReference type="Proteomes" id="UP001470230"/>
    </source>
</evidence>
<feature type="region of interest" description="Disordered" evidence="1">
    <location>
        <begin position="58"/>
        <end position="141"/>
    </location>
</feature>
<sequence length="141" mass="16751">MSKNTEEEIVEQSDGEVEQPKKKKKTNLRKPQNPEDRQYCTSTADLLECAMIANQGFQKKNEASRRRDEDRLRKQKEREEIKKDKRLERYERSLAKKNKLKEAASATIEDKKEKVRELYQKRQEEMGGKKKQKHGKNAKNE</sequence>
<reference evidence="2 3" key="1">
    <citation type="submission" date="2024-04" db="EMBL/GenBank/DDBJ databases">
        <title>Tritrichomonas musculus Genome.</title>
        <authorList>
            <person name="Alves-Ferreira E."/>
            <person name="Grigg M."/>
            <person name="Lorenzi H."/>
            <person name="Galac M."/>
        </authorList>
    </citation>
    <scope>NUCLEOTIDE SEQUENCE [LARGE SCALE GENOMIC DNA]</scope>
    <source>
        <strain evidence="2 3">EAF2021</strain>
    </source>
</reference>
<feature type="region of interest" description="Disordered" evidence="1">
    <location>
        <begin position="1"/>
        <end position="38"/>
    </location>
</feature>
<dbReference type="EMBL" id="JAPFFF010000008">
    <property type="protein sequence ID" value="KAK8884473.1"/>
    <property type="molecule type" value="Genomic_DNA"/>
</dbReference>
<feature type="compositionally biased region" description="Basic residues" evidence="1">
    <location>
        <begin position="129"/>
        <end position="141"/>
    </location>
</feature>
<evidence type="ECO:0000256" key="1">
    <source>
        <dbReference type="SAM" id="MobiDB-lite"/>
    </source>
</evidence>
<feature type="compositionally biased region" description="Basic and acidic residues" evidence="1">
    <location>
        <begin position="59"/>
        <end position="94"/>
    </location>
</feature>
<dbReference type="Proteomes" id="UP001470230">
    <property type="component" value="Unassembled WGS sequence"/>
</dbReference>
<organism evidence="2 3">
    <name type="scientific">Tritrichomonas musculus</name>
    <dbReference type="NCBI Taxonomy" id="1915356"/>
    <lineage>
        <taxon>Eukaryota</taxon>
        <taxon>Metamonada</taxon>
        <taxon>Parabasalia</taxon>
        <taxon>Tritrichomonadida</taxon>
        <taxon>Tritrichomonadidae</taxon>
        <taxon>Tritrichomonas</taxon>
    </lineage>
</organism>
<keyword evidence="3" id="KW-1185">Reference proteome</keyword>
<feature type="compositionally biased region" description="Basic and acidic residues" evidence="1">
    <location>
        <begin position="108"/>
        <end position="128"/>
    </location>
</feature>
<feature type="compositionally biased region" description="Acidic residues" evidence="1">
    <location>
        <begin position="7"/>
        <end position="17"/>
    </location>
</feature>